<dbReference type="PANTHER" id="PTHR38248:SF2">
    <property type="entry name" value="FUNK1 11"/>
    <property type="match status" value="1"/>
</dbReference>
<evidence type="ECO:0000259" key="2">
    <source>
        <dbReference type="Pfam" id="PF17667"/>
    </source>
</evidence>
<dbReference type="Proteomes" id="UP000184267">
    <property type="component" value="Unassembled WGS sequence"/>
</dbReference>
<dbReference type="SUPFAM" id="SSF56112">
    <property type="entry name" value="Protein kinase-like (PK-like)"/>
    <property type="match status" value="1"/>
</dbReference>
<evidence type="ECO:0000256" key="1">
    <source>
        <dbReference type="SAM" id="MobiDB-lite"/>
    </source>
</evidence>
<feature type="region of interest" description="Disordered" evidence="1">
    <location>
        <begin position="583"/>
        <end position="675"/>
    </location>
</feature>
<keyword evidence="4" id="KW-1185">Reference proteome</keyword>
<dbReference type="InterPro" id="IPR008266">
    <property type="entry name" value="Tyr_kinase_AS"/>
</dbReference>
<dbReference type="PROSITE" id="PS00109">
    <property type="entry name" value="PROTEIN_KINASE_TYR"/>
    <property type="match status" value="1"/>
</dbReference>
<dbReference type="Pfam" id="PF17667">
    <property type="entry name" value="Pkinase_fungal"/>
    <property type="match status" value="1"/>
</dbReference>
<dbReference type="InterPro" id="IPR011009">
    <property type="entry name" value="Kinase-like_dom_sf"/>
</dbReference>
<dbReference type="EMBL" id="MNAD01001602">
    <property type="protein sequence ID" value="OJT03658.1"/>
    <property type="molecule type" value="Genomic_DNA"/>
</dbReference>
<protein>
    <recommendedName>
        <fullName evidence="2">Fungal-type protein kinase domain-containing protein</fullName>
    </recommendedName>
</protein>
<sequence length="675" mass="75465">MTVWALAEFFIEVKNRAELAPFSFNPNNSPTTQLPDATEKLRSRGQLTEYAKEMSFRQHRTFVPMISIFRDHARFLRFDRAGAIMSEPFNYITDHKPFSTFLFRYAHTNLQTRGFDPTATLASPEEHSVFQKLADDATIPEHARAAFRKAATVGWPVHKLSLEMPWSPDDNTPIREGASSSVREFLVGRPHTKSHSMTGRATRTFAAYDNKRKKHVVIKDYWRADLDGLTEYQIYLELLNDSEGQQSRAFIPTLLGGGDVVDGSKEAQRTLTDVLLSSVEPDYGFAGSVHTRLVFKELCRPLESFKDTRELVSVVHDALRAHRRAWEQHDILHRDFSAGNILIYDIIEDGSVQSTVGLLSDWELSKKRADVMNPSASRLSRSGTWQFMSGGLLWYPRKPHMLPDDLEAIYHVLNWCALKYLPHQLTGAPGQLRKAVQDYYDTAMDGKGSFYKFDRIQTGSLFVPGLQCGPNHPFLGLLIRLCAIYKEHYARFPPAKIERDTIDGRFEYPSGPIDRLVVAASPWQHYEPAQVGDVDRPGAGISLEDGAPWSTRQRHLYDHDDIVDAFASMLNAPMSEWSEITKLPDQAPAGTPSSSTSLKRAADNRQGEGSKSQGGSAKKLKTKHADNPASSDAAELQQASTDSCSSSGGNLRVQALQQASAGGATKGKKPQPKRK</sequence>
<evidence type="ECO:0000313" key="3">
    <source>
        <dbReference type="EMBL" id="OJT03658.1"/>
    </source>
</evidence>
<dbReference type="GO" id="GO:0004672">
    <property type="term" value="F:protein kinase activity"/>
    <property type="evidence" value="ECO:0007669"/>
    <property type="project" value="InterPro"/>
</dbReference>
<evidence type="ECO:0000313" key="4">
    <source>
        <dbReference type="Proteomes" id="UP000184267"/>
    </source>
</evidence>
<reference evidence="3 4" key="1">
    <citation type="submission" date="2016-10" db="EMBL/GenBank/DDBJ databases">
        <title>Genome sequence of the basidiomycete white-rot fungus Trametes pubescens.</title>
        <authorList>
            <person name="Makela M.R."/>
            <person name="Granchi Z."/>
            <person name="Peng M."/>
            <person name="De Vries R.P."/>
            <person name="Grigoriev I."/>
            <person name="Riley R."/>
            <person name="Hilden K."/>
        </authorList>
    </citation>
    <scope>NUCLEOTIDE SEQUENCE [LARGE SCALE GENOMIC DNA]</scope>
    <source>
        <strain evidence="3 4">FBCC735</strain>
    </source>
</reference>
<feature type="domain" description="Fungal-type protein kinase" evidence="2">
    <location>
        <begin position="44"/>
        <end position="416"/>
    </location>
</feature>
<feature type="compositionally biased region" description="Polar residues" evidence="1">
    <location>
        <begin position="637"/>
        <end position="660"/>
    </location>
</feature>
<comment type="caution">
    <text evidence="3">The sequence shown here is derived from an EMBL/GenBank/DDBJ whole genome shotgun (WGS) entry which is preliminary data.</text>
</comment>
<feature type="compositionally biased region" description="Basic residues" evidence="1">
    <location>
        <begin position="666"/>
        <end position="675"/>
    </location>
</feature>
<proteinExistence type="predicted"/>
<dbReference type="OrthoDB" id="2791154at2759"/>
<name>A0A1M2V7T3_TRAPU</name>
<gene>
    <name evidence="3" type="ORF">TRAPUB_5686</name>
</gene>
<dbReference type="AlphaFoldDB" id="A0A1M2V7T3"/>
<dbReference type="InterPro" id="IPR040976">
    <property type="entry name" value="Pkinase_fungal"/>
</dbReference>
<accession>A0A1M2V7T3</accession>
<dbReference type="PANTHER" id="PTHR38248">
    <property type="entry name" value="FUNK1 6"/>
    <property type="match status" value="1"/>
</dbReference>
<organism evidence="3 4">
    <name type="scientific">Trametes pubescens</name>
    <name type="common">White-rot fungus</name>
    <dbReference type="NCBI Taxonomy" id="154538"/>
    <lineage>
        <taxon>Eukaryota</taxon>
        <taxon>Fungi</taxon>
        <taxon>Dikarya</taxon>
        <taxon>Basidiomycota</taxon>
        <taxon>Agaricomycotina</taxon>
        <taxon>Agaricomycetes</taxon>
        <taxon>Polyporales</taxon>
        <taxon>Polyporaceae</taxon>
        <taxon>Trametes</taxon>
    </lineage>
</organism>
<dbReference type="OMA" id="NAPMSEW"/>